<dbReference type="InterPro" id="IPR001611">
    <property type="entry name" value="Leu-rich_rpt"/>
</dbReference>
<dbReference type="EMBL" id="VSWD01000006">
    <property type="protein sequence ID" value="KAK3100393.1"/>
    <property type="molecule type" value="Genomic_DNA"/>
</dbReference>
<feature type="non-terminal residue" evidence="4">
    <location>
        <position position="1"/>
    </location>
</feature>
<keyword evidence="1" id="KW-0106">Calcium</keyword>
<dbReference type="PANTHER" id="PTHR24114:SF2">
    <property type="entry name" value="F-BOX DOMAIN-CONTAINING PROTEIN-RELATED"/>
    <property type="match status" value="1"/>
</dbReference>
<dbReference type="Gene3D" id="1.10.238.10">
    <property type="entry name" value="EF-hand"/>
    <property type="match status" value="1"/>
</dbReference>
<feature type="compositionally biased region" description="Low complexity" evidence="2">
    <location>
        <begin position="681"/>
        <end position="700"/>
    </location>
</feature>
<sequence length="781" mass="88309">QFDIWNLIKRPNTTEPYVLTTRYRVCKNPVRRAKLSLGIRRKRRPESRADSEGESNHSIATTEFDYDREYFCDEYDFDADPEDLADTKPVKLGTPSQELYKRACNYLKVTPISYFLRNMNSYKIIMPYHPLGIKGLKACCMALLNNSEVQVLDLTDCDIDVNGAVYIADLLRENHFITDLSLAENPLGIEGAKKILDVIVELDNIISLNLSGRVIYRSRGTSERKLNDETNHLRRLILSHNEFREVGGKLFGEYLSWNDTIEELDLSWNHLRNEGARELAEGLKDNRGLKSLDISWNGFYMKGCEYLAAALEKNTELLELNLNCNRISKDCLGKLTAGLRKNTTLKVLKLAWNPIMSTGAMDLLTTIEEKGIPLEELDIHTQLVETSFVQLAKTLEKDRGLRVRYGMVRGQNPLDEVGDDEFLMEENPSVVLMEFTRLMGFRPMDLLAAFDKDKSNSLDRQEIKEGLRVYCIPLSDRCLDYLIGKLDLDGDGFIDLAEIMSAKADHRLKESRMHKATQHNISVEDTEVGRVRMKLQKLMARKMDGNPTFRARVEAFRDAISQGELKSALLEKVKQRKEMKEAVLAKRQAKKVSKKELGSGDLTDSKEDIMVGLDTLAEGSSPSLSRADSRTAINVYDNNTQKNNDVRTDSRTGANTDNNTQLSNTNGEGKSRLMLGDRVPSALSAVGSRRSSRSSGLGSARRVRDQLPGSRRNSRQDPLTNTRPSSGALEKNLDMKLDMRELKGSTETLTPKSSSTLDLRTDRTTNREDSGHVKDWVPLNF</sequence>
<comment type="caution">
    <text evidence="4">The sequence shown here is derived from an EMBL/GenBank/DDBJ whole genome shotgun (WGS) entry which is preliminary data.</text>
</comment>
<dbReference type="GO" id="GO:0005509">
    <property type="term" value="F:calcium ion binding"/>
    <property type="evidence" value="ECO:0007669"/>
    <property type="project" value="InterPro"/>
</dbReference>
<protein>
    <recommendedName>
        <fullName evidence="3">EF-hand domain-containing protein</fullName>
    </recommendedName>
</protein>
<evidence type="ECO:0000313" key="4">
    <source>
        <dbReference type="EMBL" id="KAK3100393.1"/>
    </source>
</evidence>
<accession>A0AA88YJ02</accession>
<dbReference type="InterPro" id="IPR002048">
    <property type="entry name" value="EF_hand_dom"/>
</dbReference>
<dbReference type="PROSITE" id="PS00018">
    <property type="entry name" value="EF_HAND_1"/>
    <property type="match status" value="2"/>
</dbReference>
<feature type="region of interest" description="Disordered" evidence="2">
    <location>
        <begin position="618"/>
        <end position="731"/>
    </location>
</feature>
<dbReference type="Pfam" id="PF13516">
    <property type="entry name" value="LRR_6"/>
    <property type="match status" value="4"/>
</dbReference>
<dbReference type="InterPro" id="IPR018247">
    <property type="entry name" value="EF_Hand_1_Ca_BS"/>
</dbReference>
<feature type="domain" description="EF-hand" evidence="3">
    <location>
        <begin position="444"/>
        <end position="473"/>
    </location>
</feature>
<proteinExistence type="predicted"/>
<name>A0AA88YJ02_PINIB</name>
<reference evidence="4" key="1">
    <citation type="submission" date="2019-08" db="EMBL/GenBank/DDBJ databases">
        <title>The improved chromosome-level genome for the pearl oyster Pinctada fucata martensii using PacBio sequencing and Hi-C.</title>
        <authorList>
            <person name="Zheng Z."/>
        </authorList>
    </citation>
    <scope>NUCLEOTIDE SEQUENCE</scope>
    <source>
        <strain evidence="4">ZZ-2019</strain>
        <tissue evidence="4">Adductor muscle</tissue>
    </source>
</reference>
<dbReference type="SMART" id="SM00368">
    <property type="entry name" value="LRR_RI"/>
    <property type="match status" value="7"/>
</dbReference>
<keyword evidence="5" id="KW-1185">Reference proteome</keyword>
<feature type="domain" description="EF-hand" evidence="3">
    <location>
        <begin position="474"/>
        <end position="509"/>
    </location>
</feature>
<dbReference type="SUPFAM" id="SSF47473">
    <property type="entry name" value="EF-hand"/>
    <property type="match status" value="1"/>
</dbReference>
<feature type="region of interest" description="Disordered" evidence="2">
    <location>
        <begin position="37"/>
        <end position="58"/>
    </location>
</feature>
<dbReference type="Gene3D" id="3.80.10.10">
    <property type="entry name" value="Ribonuclease Inhibitor"/>
    <property type="match status" value="3"/>
</dbReference>
<dbReference type="InterPro" id="IPR011992">
    <property type="entry name" value="EF-hand-dom_pair"/>
</dbReference>
<evidence type="ECO:0000256" key="2">
    <source>
        <dbReference type="SAM" id="MobiDB-lite"/>
    </source>
</evidence>
<gene>
    <name evidence="4" type="ORF">FSP39_019230</name>
</gene>
<feature type="compositionally biased region" description="Basic and acidic residues" evidence="2">
    <location>
        <begin position="46"/>
        <end position="55"/>
    </location>
</feature>
<feature type="compositionally biased region" description="Polar residues" evidence="2">
    <location>
        <begin position="651"/>
        <end position="668"/>
    </location>
</feature>
<dbReference type="Proteomes" id="UP001186944">
    <property type="component" value="Unassembled WGS sequence"/>
</dbReference>
<dbReference type="InterPro" id="IPR052394">
    <property type="entry name" value="LRR-containing"/>
</dbReference>
<dbReference type="PANTHER" id="PTHR24114">
    <property type="entry name" value="LEUCINE RICH REPEAT FAMILY PROTEIN"/>
    <property type="match status" value="1"/>
</dbReference>
<dbReference type="PROSITE" id="PS50222">
    <property type="entry name" value="EF_HAND_2"/>
    <property type="match status" value="2"/>
</dbReference>
<feature type="compositionally biased region" description="Polar residues" evidence="2">
    <location>
        <begin position="716"/>
        <end position="725"/>
    </location>
</feature>
<feature type="region of interest" description="Disordered" evidence="2">
    <location>
        <begin position="744"/>
        <end position="781"/>
    </location>
</feature>
<dbReference type="InterPro" id="IPR032675">
    <property type="entry name" value="LRR_dom_sf"/>
</dbReference>
<organism evidence="4 5">
    <name type="scientific">Pinctada imbricata</name>
    <name type="common">Atlantic pearl-oyster</name>
    <name type="synonym">Pinctada martensii</name>
    <dbReference type="NCBI Taxonomy" id="66713"/>
    <lineage>
        <taxon>Eukaryota</taxon>
        <taxon>Metazoa</taxon>
        <taxon>Spiralia</taxon>
        <taxon>Lophotrochozoa</taxon>
        <taxon>Mollusca</taxon>
        <taxon>Bivalvia</taxon>
        <taxon>Autobranchia</taxon>
        <taxon>Pteriomorphia</taxon>
        <taxon>Pterioida</taxon>
        <taxon>Pterioidea</taxon>
        <taxon>Pteriidae</taxon>
        <taxon>Pinctada</taxon>
    </lineage>
</organism>
<dbReference type="CDD" id="cd00051">
    <property type="entry name" value="EFh"/>
    <property type="match status" value="1"/>
</dbReference>
<evidence type="ECO:0000256" key="1">
    <source>
        <dbReference type="ARBA" id="ARBA00022837"/>
    </source>
</evidence>
<dbReference type="AlphaFoldDB" id="A0AA88YJ02"/>
<feature type="compositionally biased region" description="Basic and acidic residues" evidence="2">
    <location>
        <begin position="759"/>
        <end position="775"/>
    </location>
</feature>
<dbReference type="SUPFAM" id="SSF52047">
    <property type="entry name" value="RNI-like"/>
    <property type="match status" value="1"/>
</dbReference>
<evidence type="ECO:0000259" key="3">
    <source>
        <dbReference type="PROSITE" id="PS50222"/>
    </source>
</evidence>
<evidence type="ECO:0000313" key="5">
    <source>
        <dbReference type="Proteomes" id="UP001186944"/>
    </source>
</evidence>